<accession>A0AAV6R983</accession>
<organism evidence="1 2">
    <name type="scientific">Solea senegalensis</name>
    <name type="common">Senegalese sole</name>
    <dbReference type="NCBI Taxonomy" id="28829"/>
    <lineage>
        <taxon>Eukaryota</taxon>
        <taxon>Metazoa</taxon>
        <taxon>Chordata</taxon>
        <taxon>Craniata</taxon>
        <taxon>Vertebrata</taxon>
        <taxon>Euteleostomi</taxon>
        <taxon>Actinopterygii</taxon>
        <taxon>Neopterygii</taxon>
        <taxon>Teleostei</taxon>
        <taxon>Neoteleostei</taxon>
        <taxon>Acanthomorphata</taxon>
        <taxon>Carangaria</taxon>
        <taxon>Pleuronectiformes</taxon>
        <taxon>Pleuronectoidei</taxon>
        <taxon>Soleidae</taxon>
        <taxon>Solea</taxon>
    </lineage>
</organism>
<sequence length="135" mass="14735">MGRKCFAIHFWTVCDNTVKKESIKQSGGEACSGYTSACSSPSSSSFHFSLSGSRQQIIICLHHVLSLVSSSVTPAVFMSSFTTSMNLLRRSSSSPPARRLHLQHPSSNIITVPPLHVTKPSQPCLSYFISTLFNL</sequence>
<name>A0AAV6R983_SOLSE</name>
<proteinExistence type="predicted"/>
<dbReference type="AlphaFoldDB" id="A0AAV6R983"/>
<dbReference type="EMBL" id="JAGKHQ010000012">
    <property type="protein sequence ID" value="KAG7501605.1"/>
    <property type="molecule type" value="Genomic_DNA"/>
</dbReference>
<reference evidence="1 2" key="1">
    <citation type="journal article" date="2021" name="Sci. Rep.">
        <title>Chromosome anchoring in Senegalese sole (Solea senegalensis) reveals sex-associated markers and genome rearrangements in flatfish.</title>
        <authorList>
            <person name="Guerrero-Cozar I."/>
            <person name="Gomez-Garrido J."/>
            <person name="Berbel C."/>
            <person name="Martinez-Blanch J.F."/>
            <person name="Alioto T."/>
            <person name="Claros M.G."/>
            <person name="Gagnaire P.A."/>
            <person name="Manchado M."/>
        </authorList>
    </citation>
    <scope>NUCLEOTIDE SEQUENCE [LARGE SCALE GENOMIC DNA]</scope>
    <source>
        <strain evidence="1">Sse05_10M</strain>
    </source>
</reference>
<evidence type="ECO:0000313" key="1">
    <source>
        <dbReference type="EMBL" id="KAG7501605.1"/>
    </source>
</evidence>
<evidence type="ECO:0000313" key="2">
    <source>
        <dbReference type="Proteomes" id="UP000693946"/>
    </source>
</evidence>
<protein>
    <submittedName>
        <fullName evidence="1">Uncharacterized protein</fullName>
    </submittedName>
</protein>
<keyword evidence="2" id="KW-1185">Reference proteome</keyword>
<comment type="caution">
    <text evidence="1">The sequence shown here is derived from an EMBL/GenBank/DDBJ whole genome shotgun (WGS) entry which is preliminary data.</text>
</comment>
<gene>
    <name evidence="1" type="ORF">JOB18_003432</name>
</gene>
<dbReference type="Proteomes" id="UP000693946">
    <property type="component" value="Linkage Group LG2"/>
</dbReference>